<dbReference type="EMBL" id="CP001661">
    <property type="protein sequence ID" value="ACT19838.1"/>
    <property type="molecule type" value="Genomic_DNA"/>
</dbReference>
<name>C6E7H8_GEOSM</name>
<feature type="compositionally biased region" description="Polar residues" evidence="1">
    <location>
        <begin position="9"/>
        <end position="20"/>
    </location>
</feature>
<feature type="domain" description="Glycosyltransferase 2-like" evidence="2">
    <location>
        <begin position="1113"/>
        <end position="1285"/>
    </location>
</feature>
<dbReference type="SUPFAM" id="SSF53756">
    <property type="entry name" value="UDP-Glycosyltransferase/glycogen phosphorylase"/>
    <property type="match status" value="1"/>
</dbReference>
<dbReference type="PANTHER" id="PTHR43179">
    <property type="entry name" value="RHAMNOSYLTRANSFERASE WBBL"/>
    <property type="match status" value="1"/>
</dbReference>
<dbReference type="Pfam" id="PF08241">
    <property type="entry name" value="Methyltransf_11"/>
    <property type="match status" value="1"/>
</dbReference>
<sequence length="1739" mass="194144">MNHSDEHSQQQAQRGPGSTITERRIIPEGGGTFRLSLGCQLQAMVSNEEYHYGQGTNLFTRCGYLPALAERMREWLARDAPAEVRDGVGECCRQASCAFRELLERVCAPKKEAYRPHDALEYLARQLELAKREGDRGEEEAIHRYLAMIGEQKDRKGATMIPGEAAAAAPFFSVLIPTYNQEAFLPAALESLLAQSLDDWEAVIVNDGSTDGTAQVMERYAAADSRFRVFHQENGGVGAALNTALEKTHGKWLCWLSSDDLFESDALETFAAAIDADPVARFFHSDFFEMDDATGIRTPSPDNRHKALPPPGLQTLQFFNGNYVHGISIAVHRSVFAEIGEFNTDFSYGQDVDMWLRASARFRLHHIRRRTCVSRQHSVMGTATFPQAGPMDVARSALEFLNRSPFPACFPFLDLGKDEELTMALRATLEVALNEHAGMYQGIGPVPALLERLREWIWRGASEEVRHRVLAALQPVVVSTTNLLPPRLGRALEALLKDGEVVYHPHDYHHELASRYSELTCSGRSGEAAVIARYALVQRGENGLLLKQALEEADSAVETPAPSGSRCVSRWLDGLRGLEIGPSSHNDFGLNAKNVGMRDPIYEEEQLRSTGRVARIDIEALADRIPVPNESEDFIFSSHVIEHCPDLINTLLEWFRIVRPGGIIYMIVPGRNASPGDVGKQLTTWEHAMNDFQKRADRFSEPEAGLFGHCHYHVFDPDSMHCIVERIFDARLELVERQDVDDKVGNGFALVYRKRSGIDSSLPWPLWEQFLSRRVAKFVNICMVTYNRLEFTRQSIESIAGRTDYPYVLTVVDNNSQDGTREYLKQMKQQGVIKNLVLLDENIGVAKGSNLAWSQEPEAEYYLKLDNDIVIRKNCWLSPMVAALEAIPELGAVGYNFEPVSYPLQVVNGQRIRPKQANIGGACYMISKRTERILGFWCEDYGLYGEEDGEYSLRLRVAGLANAYLEDEDMGVHLPGGKAGAIDEVTKKALDDVELGTHFEYRTWKDEQRRHLQQPGGLLHRNCHLYQSGERSIYVTRGEFLGKISPEIQLFDRKNSLAFLPLNGTLSPSQREDIRAWCLQNSITFATVTLAEENGREILEVAHKAERVQVTASIVIPVFNKVEFTRLCLETLYVNTPRDLFELIIIDNASSDGTAEYLAAQEGPGVQIISNAKNVGYTIACNQGAAKASGKYIVFLNNDTEPQKGWLENLVLMAEHDLRVGAVGAKLIYPDGRLQEAGAIIFSDGSNYSIGSCEDPKDPRFNTPRVVDYCTGACLMVRHDLFRKIGGFDERYAPAYYEDPDICFAIADLGYYVVYCPQSEVIHHESVTAGFDLVNGIKKHYFINREKFVEKWGRVLAGKLARPALPGQATVKSCQEPEAPSQKLPCVMVDGVFYQMNATGIARVWTSLLSQWAGTDFGRGIVVLDRAGTAPRVPGIRYRNIPGYVPGEPDRAMLQKVCDDEGADLFISTYYTTPLSTPSLFLAHDMIPEFTDFYDLADAQWQEKHHAISRASAFVAVSRSTAKDLAKLYPDLEGRIVVAHNGIDHDVFSSASKEEVQDFRKLHGLDKPYFLFVGMRQAYKNGLLPLNALNLLPNKGSFTLLYVGGGPALEPEVKRLAGDLDVRLAKLSDRELICAYSGAAALIYPSTYEGFGLPILEAMACRCPVITCQNSSIPEVAGAAALYVSESDPRELSEAMLQITAIEVRQHLIHMGTRQVAKFSWKKMADIIQEVIYREFPVR</sequence>
<feature type="domain" description="Glycosyltransferase subfamily 4-like N-terminal" evidence="4">
    <location>
        <begin position="1428"/>
        <end position="1546"/>
    </location>
</feature>
<dbReference type="Pfam" id="PF13439">
    <property type="entry name" value="Glyco_transf_4"/>
    <property type="match status" value="1"/>
</dbReference>
<dbReference type="InterPro" id="IPR029063">
    <property type="entry name" value="SAM-dependent_MTases_sf"/>
</dbReference>
<dbReference type="InterPro" id="IPR028098">
    <property type="entry name" value="Glyco_trans_4-like_N"/>
</dbReference>
<feature type="domain" description="Glycosyltransferase 2-like" evidence="2">
    <location>
        <begin position="173"/>
        <end position="336"/>
    </location>
</feature>
<dbReference type="STRING" id="443144.GM21_3821"/>
<dbReference type="InterPro" id="IPR013216">
    <property type="entry name" value="Methyltransf_11"/>
</dbReference>
<accession>C6E7H8</accession>
<feature type="domain" description="Glycosyltransferase 2-like" evidence="2">
    <location>
        <begin position="781"/>
        <end position="894"/>
    </location>
</feature>
<dbReference type="Gene3D" id="3.40.50.150">
    <property type="entry name" value="Vaccinia Virus protein VP39"/>
    <property type="match status" value="1"/>
</dbReference>
<dbReference type="InterPro" id="IPR001173">
    <property type="entry name" value="Glyco_trans_2-like"/>
</dbReference>
<dbReference type="GO" id="GO:0008757">
    <property type="term" value="F:S-adenosylmethionine-dependent methyltransferase activity"/>
    <property type="evidence" value="ECO:0007669"/>
    <property type="project" value="InterPro"/>
</dbReference>
<dbReference type="Gene3D" id="3.40.50.2000">
    <property type="entry name" value="Glycogen Phosphorylase B"/>
    <property type="match status" value="2"/>
</dbReference>
<dbReference type="CAZy" id="GT2">
    <property type="family name" value="Glycosyltransferase Family 2"/>
</dbReference>
<dbReference type="eggNOG" id="COG0438">
    <property type="taxonomic scope" value="Bacteria"/>
</dbReference>
<dbReference type="eggNOG" id="COG1215">
    <property type="taxonomic scope" value="Bacteria"/>
</dbReference>
<evidence type="ECO:0000259" key="3">
    <source>
        <dbReference type="Pfam" id="PF08241"/>
    </source>
</evidence>
<dbReference type="SUPFAM" id="SSF53448">
    <property type="entry name" value="Nucleotide-diphospho-sugar transferases"/>
    <property type="match status" value="3"/>
</dbReference>
<dbReference type="eggNOG" id="COG2226">
    <property type="taxonomic scope" value="Bacteria"/>
</dbReference>
<evidence type="ECO:0000256" key="1">
    <source>
        <dbReference type="SAM" id="MobiDB-lite"/>
    </source>
</evidence>
<dbReference type="GO" id="GO:0016757">
    <property type="term" value="F:glycosyltransferase activity"/>
    <property type="evidence" value="ECO:0007669"/>
    <property type="project" value="UniProtKB-KW"/>
</dbReference>
<dbReference type="eggNOG" id="COG1216">
    <property type="taxonomic scope" value="Bacteria"/>
</dbReference>
<reference evidence="5" key="1">
    <citation type="submission" date="2009-07" db="EMBL/GenBank/DDBJ databases">
        <title>Complete sequence of Geobacter sp. M21.</title>
        <authorList>
            <consortium name="US DOE Joint Genome Institute"/>
            <person name="Lucas S."/>
            <person name="Copeland A."/>
            <person name="Lapidus A."/>
            <person name="Glavina del Rio T."/>
            <person name="Dalin E."/>
            <person name="Tice H."/>
            <person name="Bruce D."/>
            <person name="Goodwin L."/>
            <person name="Pitluck S."/>
            <person name="Saunders E."/>
            <person name="Brettin T."/>
            <person name="Detter J.C."/>
            <person name="Han C."/>
            <person name="Larimer F."/>
            <person name="Land M."/>
            <person name="Hauser L."/>
            <person name="Kyrpides N."/>
            <person name="Ovchinnikova G."/>
            <person name="Lovley D."/>
        </authorList>
    </citation>
    <scope>NUCLEOTIDE SEQUENCE [LARGE SCALE GENOMIC DNA]</scope>
    <source>
        <strain evidence="5">M21</strain>
    </source>
</reference>
<evidence type="ECO:0000313" key="5">
    <source>
        <dbReference type="EMBL" id="ACT19838.1"/>
    </source>
</evidence>
<dbReference type="SUPFAM" id="SSF53335">
    <property type="entry name" value="S-adenosyl-L-methionine-dependent methyltransferases"/>
    <property type="match status" value="1"/>
</dbReference>
<evidence type="ECO:0000259" key="2">
    <source>
        <dbReference type="Pfam" id="PF00535"/>
    </source>
</evidence>
<feature type="domain" description="Methyltransferase type 11" evidence="3">
    <location>
        <begin position="618"/>
        <end position="665"/>
    </location>
</feature>
<gene>
    <name evidence="5" type="ordered locus">GM21_3821</name>
</gene>
<evidence type="ECO:0000259" key="4">
    <source>
        <dbReference type="Pfam" id="PF13439"/>
    </source>
</evidence>
<protein>
    <submittedName>
        <fullName evidence="5">Glycosyl transferase family 2</fullName>
    </submittedName>
</protein>
<keyword evidence="5" id="KW-0808">Transferase</keyword>
<dbReference type="CAZy" id="GT4">
    <property type="family name" value="Glycosyltransferase Family 4"/>
</dbReference>
<dbReference type="PANTHER" id="PTHR43179:SF7">
    <property type="entry name" value="RHAMNOSYLTRANSFERASE WBBL"/>
    <property type="match status" value="1"/>
</dbReference>
<dbReference type="CDD" id="cd04186">
    <property type="entry name" value="GT_2_like_c"/>
    <property type="match status" value="2"/>
</dbReference>
<dbReference type="Gene3D" id="3.90.550.10">
    <property type="entry name" value="Spore Coat Polysaccharide Biosynthesis Protein SpsA, Chain A"/>
    <property type="match status" value="3"/>
</dbReference>
<dbReference type="Pfam" id="PF00535">
    <property type="entry name" value="Glycos_transf_2"/>
    <property type="match status" value="3"/>
</dbReference>
<dbReference type="KEGG" id="gem:GM21_3821"/>
<organism evidence="5">
    <name type="scientific">Geobacter sp. (strain M21)</name>
    <dbReference type="NCBI Taxonomy" id="443144"/>
    <lineage>
        <taxon>Bacteria</taxon>
        <taxon>Pseudomonadati</taxon>
        <taxon>Thermodesulfobacteriota</taxon>
        <taxon>Desulfuromonadia</taxon>
        <taxon>Geobacterales</taxon>
        <taxon>Geobacteraceae</taxon>
        <taxon>Geobacter</taxon>
    </lineage>
</organism>
<proteinExistence type="predicted"/>
<feature type="region of interest" description="Disordered" evidence="1">
    <location>
        <begin position="1"/>
        <end position="22"/>
    </location>
</feature>
<dbReference type="CDD" id="cd03809">
    <property type="entry name" value="GT4_MtfB-like"/>
    <property type="match status" value="1"/>
</dbReference>
<dbReference type="Pfam" id="PF13692">
    <property type="entry name" value="Glyco_trans_1_4"/>
    <property type="match status" value="1"/>
</dbReference>
<dbReference type="InterPro" id="IPR029044">
    <property type="entry name" value="Nucleotide-diphossugar_trans"/>
</dbReference>
<dbReference type="OrthoDB" id="5397594at2"/>
<dbReference type="HOGENOM" id="CLU_239728_0_0_7"/>